<dbReference type="InterPro" id="IPR027056">
    <property type="entry name" value="Gluconate_2DH_su3"/>
</dbReference>
<dbReference type="RefSeq" id="WP_141353026.1">
    <property type="nucleotide sequence ID" value="NZ_BARA01000111.1"/>
</dbReference>
<evidence type="ECO:0000313" key="1">
    <source>
        <dbReference type="EMBL" id="GLQ84423.1"/>
    </source>
</evidence>
<sequence>MSDKSRSGGSLVCGRRAMLQGTALGLVTTAFFHFPAASVSEAADAEYVYRPVFFSSDEWRTLSSFVDRLIPADAEGPGAIEAHVPEFIDRQMNTPYGHGSEWYLRPPLMKTSATLGYQLLFTPRDIYKQGLPALNGAIMQRYGRLFHQLDASERDQVIGQMEKGTLTLSPISSKLLFGQILKNCKEGYFADPIHGGNYKMEAWKMIGFPGARADFTDWVDRYGARYPLPPVSVGGHAVQGGV</sequence>
<reference evidence="2" key="1">
    <citation type="journal article" date="2019" name="Int. J. Syst. Evol. Microbiol.">
        <title>The Global Catalogue of Microorganisms (GCM) 10K type strain sequencing project: providing services to taxonomists for standard genome sequencing and annotation.</title>
        <authorList>
            <consortium name="The Broad Institute Genomics Platform"/>
            <consortium name="The Broad Institute Genome Sequencing Center for Infectious Disease"/>
            <person name="Wu L."/>
            <person name="Ma J."/>
        </authorList>
    </citation>
    <scope>NUCLEOTIDE SEQUENCE [LARGE SCALE GENOMIC DNA]</scope>
    <source>
        <strain evidence="2">NBRC 12467</strain>
    </source>
</reference>
<accession>A0AA37SHK2</accession>
<dbReference type="EMBL" id="BSNZ01000008">
    <property type="protein sequence ID" value="GLQ84423.1"/>
    <property type="molecule type" value="Genomic_DNA"/>
</dbReference>
<keyword evidence="2" id="KW-1185">Reference proteome</keyword>
<organism evidence="1 2">
    <name type="scientific">Gluconobacter sphaericus NBRC 12467</name>
    <dbReference type="NCBI Taxonomy" id="1307951"/>
    <lineage>
        <taxon>Bacteria</taxon>
        <taxon>Pseudomonadati</taxon>
        <taxon>Pseudomonadota</taxon>
        <taxon>Alphaproteobacteria</taxon>
        <taxon>Acetobacterales</taxon>
        <taxon>Acetobacteraceae</taxon>
        <taxon>Gluconobacter</taxon>
    </lineage>
</organism>
<evidence type="ECO:0008006" key="3">
    <source>
        <dbReference type="Google" id="ProtNLM"/>
    </source>
</evidence>
<gene>
    <name evidence="1" type="ORF">GCM10007872_13310</name>
</gene>
<comment type="caution">
    <text evidence="1">The sequence shown here is derived from an EMBL/GenBank/DDBJ whole genome shotgun (WGS) entry which is preliminary data.</text>
</comment>
<dbReference type="Proteomes" id="UP001156708">
    <property type="component" value="Unassembled WGS sequence"/>
</dbReference>
<evidence type="ECO:0000313" key="2">
    <source>
        <dbReference type="Proteomes" id="UP001156708"/>
    </source>
</evidence>
<dbReference type="Pfam" id="PF13618">
    <property type="entry name" value="Gluconate_2-dh3"/>
    <property type="match status" value="1"/>
</dbReference>
<proteinExistence type="predicted"/>
<name>A0AA37SHK2_9PROT</name>
<dbReference type="AlphaFoldDB" id="A0AA37SHK2"/>
<protein>
    <recommendedName>
        <fullName evidence="3">Gluconate 2-dehydrogenase</fullName>
    </recommendedName>
</protein>